<sequence length="190" mass="20886">MPPQPAQLALASVLPSPICDGLSRYIRRGEYMKSISCGDLIPRRDSVTLARVCHVRPRIPIHHSGQRFFSKDHPACHQQGPYVALIGSFSLDQSFGPMVCSPLALAQQPASSTRNVNPGAWRKCRDTARVRVVSLKDAFHGKLPQDAIPCWTQSTNVVNLLGANLVQLRSWIVVLPVQICLSDIKSARSV</sequence>
<dbReference type="Proteomes" id="UP000024376">
    <property type="component" value="Unassembled WGS sequence"/>
</dbReference>
<name>A0A024S2X5_HYPJR</name>
<accession>A0A024S2X5</accession>
<dbReference type="HOGENOM" id="CLU_1428949_0_0_1"/>
<evidence type="ECO:0000313" key="1">
    <source>
        <dbReference type="EMBL" id="ETR99392.1"/>
    </source>
</evidence>
<gene>
    <name evidence="1" type="ORF">M419DRAFT_37848</name>
</gene>
<reference evidence="2" key="1">
    <citation type="journal article" date="2013" name="Ind. Biotechnol.">
        <title>Comparative genomics analysis of Trichoderma reesei strains.</title>
        <authorList>
            <person name="Koike H."/>
            <person name="Aerts A."/>
            <person name="LaButti K."/>
            <person name="Grigoriev I.V."/>
            <person name="Baker S.E."/>
        </authorList>
    </citation>
    <scope>NUCLEOTIDE SEQUENCE [LARGE SCALE GENOMIC DNA]</scope>
    <source>
        <strain evidence="2">ATCC 56765 / BCRC 32924 / NRRL 11460 / Rut C-30</strain>
    </source>
</reference>
<protein>
    <submittedName>
        <fullName evidence="1">Uncharacterized protein</fullName>
    </submittedName>
</protein>
<dbReference type="EMBL" id="KI911157">
    <property type="protein sequence ID" value="ETR99392.1"/>
    <property type="molecule type" value="Genomic_DNA"/>
</dbReference>
<dbReference type="AlphaFoldDB" id="A0A024S2X5"/>
<evidence type="ECO:0000313" key="2">
    <source>
        <dbReference type="Proteomes" id="UP000024376"/>
    </source>
</evidence>
<organism evidence="1 2">
    <name type="scientific">Hypocrea jecorina (strain ATCC 56765 / BCRC 32924 / NRRL 11460 / Rut C-30)</name>
    <name type="common">Trichoderma reesei</name>
    <dbReference type="NCBI Taxonomy" id="1344414"/>
    <lineage>
        <taxon>Eukaryota</taxon>
        <taxon>Fungi</taxon>
        <taxon>Dikarya</taxon>
        <taxon>Ascomycota</taxon>
        <taxon>Pezizomycotina</taxon>
        <taxon>Sordariomycetes</taxon>
        <taxon>Hypocreomycetidae</taxon>
        <taxon>Hypocreales</taxon>
        <taxon>Hypocreaceae</taxon>
        <taxon>Trichoderma</taxon>
    </lineage>
</organism>
<dbReference type="KEGG" id="trr:M419DRAFT_37848"/>
<proteinExistence type="predicted"/>